<feature type="domain" description="DJ-1/PfpI" evidence="1">
    <location>
        <begin position="7"/>
        <end position="143"/>
    </location>
</feature>
<proteinExistence type="predicted"/>
<dbReference type="Pfam" id="PF01965">
    <property type="entry name" value="DJ-1_PfpI"/>
    <property type="match status" value="1"/>
</dbReference>
<keyword evidence="3" id="KW-1185">Reference proteome</keyword>
<name>A0A9Q8V864_9HYPO</name>
<dbReference type="RefSeq" id="XP_047839040.1">
    <property type="nucleotide sequence ID" value="XM_047983070.1"/>
</dbReference>
<dbReference type="OrthoDB" id="543156at2759"/>
<protein>
    <recommendedName>
        <fullName evidence="1">DJ-1/PfpI domain-containing protein</fullName>
    </recommendedName>
</protein>
<organism evidence="2 3">
    <name type="scientific">Purpureocillium takamizusanense</name>
    <dbReference type="NCBI Taxonomy" id="2060973"/>
    <lineage>
        <taxon>Eukaryota</taxon>
        <taxon>Fungi</taxon>
        <taxon>Dikarya</taxon>
        <taxon>Ascomycota</taxon>
        <taxon>Pezizomycotina</taxon>
        <taxon>Sordariomycetes</taxon>
        <taxon>Hypocreomycetidae</taxon>
        <taxon>Hypocreales</taxon>
        <taxon>Ophiocordycipitaceae</taxon>
        <taxon>Purpureocillium</taxon>
    </lineage>
</organism>
<dbReference type="InterPro" id="IPR052158">
    <property type="entry name" value="INH-QAR"/>
</dbReference>
<dbReference type="Gene3D" id="3.40.50.880">
    <property type="match status" value="1"/>
</dbReference>
<dbReference type="PANTHER" id="PTHR43130:SF15">
    <property type="entry name" value="THIJ_PFPI FAMILY PROTEIN (AFU_ORTHOLOGUE AFUA_5G14240)"/>
    <property type="match status" value="1"/>
</dbReference>
<dbReference type="KEGG" id="ptkz:JDV02_002084"/>
<dbReference type="SUPFAM" id="SSF52317">
    <property type="entry name" value="Class I glutamine amidotransferase-like"/>
    <property type="match status" value="1"/>
</dbReference>
<sequence>MSAPPTKFAVLLFPGFQALDVFGPLDVLNMLSRGRPFEFSVIAASRGPVPTRGLGSKQSIGQQIVATHTLQDAPEDIQVLLVPGGMGTRDTEARQPEIDFIRDRFPRLRFLLTVCTGAALAARAGVLDGRRATTNKASFDWVSRPRASVRLFGAGDDERHGLTWATNRSRQMAAKSSGCDRRGGSRTATCGRRRACRRVST</sequence>
<dbReference type="InterPro" id="IPR029062">
    <property type="entry name" value="Class_I_gatase-like"/>
</dbReference>
<evidence type="ECO:0000313" key="2">
    <source>
        <dbReference type="EMBL" id="UNI15559.1"/>
    </source>
</evidence>
<dbReference type="CDD" id="cd03139">
    <property type="entry name" value="GATase1_PfpI_2"/>
    <property type="match status" value="1"/>
</dbReference>
<dbReference type="AlphaFoldDB" id="A0A9Q8V864"/>
<dbReference type="InterPro" id="IPR002818">
    <property type="entry name" value="DJ-1/PfpI"/>
</dbReference>
<gene>
    <name evidence="2" type="ORF">JDV02_002084</name>
</gene>
<evidence type="ECO:0000259" key="1">
    <source>
        <dbReference type="Pfam" id="PF01965"/>
    </source>
</evidence>
<dbReference type="Proteomes" id="UP000829364">
    <property type="component" value="Chromosome 2"/>
</dbReference>
<dbReference type="EMBL" id="CP086355">
    <property type="protein sequence ID" value="UNI15559.1"/>
    <property type="molecule type" value="Genomic_DNA"/>
</dbReference>
<accession>A0A9Q8V864</accession>
<dbReference type="PANTHER" id="PTHR43130">
    <property type="entry name" value="ARAC-FAMILY TRANSCRIPTIONAL REGULATOR"/>
    <property type="match status" value="1"/>
</dbReference>
<reference evidence="2" key="1">
    <citation type="submission" date="2021-11" db="EMBL/GenBank/DDBJ databases">
        <title>Purpureocillium_takamizusanense_genome.</title>
        <authorList>
            <person name="Nguyen N.-H."/>
        </authorList>
    </citation>
    <scope>NUCLEOTIDE SEQUENCE</scope>
    <source>
        <strain evidence="2">PT3</strain>
    </source>
</reference>
<dbReference type="GeneID" id="72064045"/>
<evidence type="ECO:0000313" key="3">
    <source>
        <dbReference type="Proteomes" id="UP000829364"/>
    </source>
</evidence>